<feature type="transmembrane region" description="Helical" evidence="10">
    <location>
        <begin position="222"/>
        <end position="242"/>
    </location>
</feature>
<dbReference type="SUPFAM" id="SSF81321">
    <property type="entry name" value="Family A G protein-coupled receptor-like"/>
    <property type="match status" value="1"/>
</dbReference>
<evidence type="ECO:0000313" key="14">
    <source>
        <dbReference type="Proteomes" id="UP001519460"/>
    </source>
</evidence>
<proteinExistence type="inferred from homology"/>
<keyword evidence="8 10" id="KW-0325">Glycoprotein</keyword>
<dbReference type="InterPro" id="IPR001817">
    <property type="entry name" value="Vasoprsn_rcpt"/>
</dbReference>
<dbReference type="EMBL" id="JACVVK020000552">
    <property type="protein sequence ID" value="KAK7466653.1"/>
    <property type="molecule type" value="Genomic_DNA"/>
</dbReference>
<keyword evidence="2" id="KW-1003">Cell membrane</keyword>
<feature type="transmembrane region" description="Helical" evidence="10">
    <location>
        <begin position="93"/>
        <end position="111"/>
    </location>
</feature>
<evidence type="ECO:0000256" key="11">
    <source>
        <dbReference type="SAM" id="MobiDB-lite"/>
    </source>
</evidence>
<comment type="caution">
    <text evidence="13">The sequence shown here is derived from an EMBL/GenBank/DDBJ whole genome shotgun (WGS) entry which is preliminary data.</text>
</comment>
<feature type="transmembrane region" description="Helical" evidence="10">
    <location>
        <begin position="345"/>
        <end position="367"/>
    </location>
</feature>
<feature type="transmembrane region" description="Helical" evidence="10">
    <location>
        <begin position="172"/>
        <end position="194"/>
    </location>
</feature>
<dbReference type="PRINTS" id="PR00896">
    <property type="entry name" value="VASOPRESSINR"/>
</dbReference>
<reference evidence="13 14" key="1">
    <citation type="journal article" date="2023" name="Sci. Data">
        <title>Genome assembly of the Korean intertidal mud-creeper Batillaria attramentaria.</title>
        <authorList>
            <person name="Patra A.K."/>
            <person name="Ho P.T."/>
            <person name="Jun S."/>
            <person name="Lee S.J."/>
            <person name="Kim Y."/>
            <person name="Won Y.J."/>
        </authorList>
    </citation>
    <scope>NUCLEOTIDE SEQUENCE [LARGE SCALE GENOMIC DNA]</scope>
    <source>
        <strain evidence="13">Wonlab-2016</strain>
    </source>
</reference>
<keyword evidence="5 10" id="KW-0297">G-protein coupled receptor</keyword>
<evidence type="ECO:0000256" key="9">
    <source>
        <dbReference type="ARBA" id="ARBA00023224"/>
    </source>
</evidence>
<name>A0ABD0J968_9CAEN</name>
<dbReference type="InterPro" id="IPR000276">
    <property type="entry name" value="GPCR_Rhodpsn"/>
</dbReference>
<feature type="transmembrane region" description="Helical" evidence="10">
    <location>
        <begin position="131"/>
        <end position="152"/>
    </location>
</feature>
<evidence type="ECO:0000256" key="1">
    <source>
        <dbReference type="ARBA" id="ARBA00004651"/>
    </source>
</evidence>
<dbReference type="InterPro" id="IPR017452">
    <property type="entry name" value="GPCR_Rhodpsn_7TM"/>
</dbReference>
<dbReference type="GO" id="GO:0005886">
    <property type="term" value="C:plasma membrane"/>
    <property type="evidence" value="ECO:0007669"/>
    <property type="project" value="UniProtKB-SubCell"/>
</dbReference>
<evidence type="ECO:0000256" key="3">
    <source>
        <dbReference type="ARBA" id="ARBA00022692"/>
    </source>
</evidence>
<comment type="similarity">
    <text evidence="10">Belongs to the G-protein coupled receptor 1 family. Vasopressin/oxytocin receptor subfamily.</text>
</comment>
<keyword evidence="6 10" id="KW-0472">Membrane</keyword>
<keyword evidence="7 10" id="KW-0675">Receptor</keyword>
<accession>A0ABD0J968</accession>
<evidence type="ECO:0000256" key="5">
    <source>
        <dbReference type="ARBA" id="ARBA00023040"/>
    </source>
</evidence>
<dbReference type="AlphaFoldDB" id="A0ABD0J968"/>
<evidence type="ECO:0000256" key="7">
    <source>
        <dbReference type="ARBA" id="ARBA00023170"/>
    </source>
</evidence>
<feature type="region of interest" description="Disordered" evidence="11">
    <location>
        <begin position="435"/>
        <end position="463"/>
    </location>
</feature>
<organism evidence="13 14">
    <name type="scientific">Batillaria attramentaria</name>
    <dbReference type="NCBI Taxonomy" id="370345"/>
    <lineage>
        <taxon>Eukaryota</taxon>
        <taxon>Metazoa</taxon>
        <taxon>Spiralia</taxon>
        <taxon>Lophotrochozoa</taxon>
        <taxon>Mollusca</taxon>
        <taxon>Gastropoda</taxon>
        <taxon>Caenogastropoda</taxon>
        <taxon>Sorbeoconcha</taxon>
        <taxon>Cerithioidea</taxon>
        <taxon>Batillariidae</taxon>
        <taxon>Batillaria</taxon>
    </lineage>
</organism>
<comment type="subcellular location">
    <subcellularLocation>
        <location evidence="1 10">Cell membrane</location>
        <topology evidence="1 10">Multi-pass membrane protein</topology>
    </subcellularLocation>
</comment>
<gene>
    <name evidence="13" type="ORF">BaRGS_00037261</name>
</gene>
<sequence length="463" mass="52166">MSTMATDKAIVDVTTMGLLTTNPMPTDNSSVNDTLYNITGNATEAGYLDAHDKDLAKVEIAVLSTILYFALFGNGVVLVVLRLRRQKLTRMQWFIVHLSLADIFVAIFHVLPQLIMDITVQFYGDDFLCRFVRYVNVVAMYASSYVLVMAAVDRYLSICHPLTNQTLSPKRIHLMILLAWGLSFLFSVPQIFIFRLENVSWVARATTCVTRPLPRAGEVQAYVTWIFLSVYALPLLVLTFCYTRICQVVWVSVAAKQKSNWRMLDRNKNKGVLWRISFRPSSSSSGSSSNNNSNSATSRLSPSDANGHVTREDAQSLRCLMSSSESKPRGHQRGMSKSKVKTVKLTLTVVLCYLFCWAPFFIVNMLTVWDPSIPFEGPVVTIIALLASLNSCTNPWIYLAFSDCSCKKADRRITRSWTRSTHMATSTYDSESRSRTSMYDLSRPSSREASPWTRDNVRTNSTC</sequence>
<feature type="region of interest" description="Disordered" evidence="11">
    <location>
        <begin position="280"/>
        <end position="308"/>
    </location>
</feature>
<feature type="transmembrane region" description="Helical" evidence="10">
    <location>
        <begin position="60"/>
        <end position="81"/>
    </location>
</feature>
<evidence type="ECO:0000256" key="8">
    <source>
        <dbReference type="ARBA" id="ARBA00023180"/>
    </source>
</evidence>
<evidence type="ECO:0000256" key="10">
    <source>
        <dbReference type="RuleBase" id="RU046427"/>
    </source>
</evidence>
<feature type="transmembrane region" description="Helical" evidence="10">
    <location>
        <begin position="379"/>
        <end position="401"/>
    </location>
</feature>
<dbReference type="GO" id="GO:0004930">
    <property type="term" value="F:G protein-coupled receptor activity"/>
    <property type="evidence" value="ECO:0007669"/>
    <property type="project" value="UniProtKB-KW"/>
</dbReference>
<feature type="domain" description="G-protein coupled receptors family 1 profile" evidence="12">
    <location>
        <begin position="73"/>
        <end position="398"/>
    </location>
</feature>
<dbReference type="CDD" id="cd15196">
    <property type="entry name" value="7tmA_Vasopressin_Oxytocin"/>
    <property type="match status" value="1"/>
</dbReference>
<evidence type="ECO:0000256" key="6">
    <source>
        <dbReference type="ARBA" id="ARBA00023136"/>
    </source>
</evidence>
<feature type="compositionally biased region" description="Low complexity" evidence="11">
    <location>
        <begin position="281"/>
        <end position="295"/>
    </location>
</feature>
<dbReference type="PANTHER" id="PTHR24241">
    <property type="entry name" value="NEUROPEPTIDE RECEPTOR-RELATED G-PROTEIN COUPLED RECEPTOR"/>
    <property type="match status" value="1"/>
</dbReference>
<feature type="compositionally biased region" description="Polar residues" evidence="11">
    <location>
        <begin position="435"/>
        <end position="448"/>
    </location>
</feature>
<dbReference type="Pfam" id="PF00001">
    <property type="entry name" value="7tm_1"/>
    <property type="match status" value="1"/>
</dbReference>
<keyword evidence="14" id="KW-1185">Reference proteome</keyword>
<protein>
    <recommendedName>
        <fullName evidence="12">G-protein coupled receptors family 1 profile domain-containing protein</fullName>
    </recommendedName>
</protein>
<evidence type="ECO:0000313" key="13">
    <source>
        <dbReference type="EMBL" id="KAK7466653.1"/>
    </source>
</evidence>
<keyword evidence="9 10" id="KW-0807">Transducer</keyword>
<dbReference type="PROSITE" id="PS50262">
    <property type="entry name" value="G_PROTEIN_RECEP_F1_2"/>
    <property type="match status" value="1"/>
</dbReference>
<dbReference type="Gene3D" id="1.20.1070.10">
    <property type="entry name" value="Rhodopsin 7-helix transmembrane proteins"/>
    <property type="match status" value="1"/>
</dbReference>
<evidence type="ECO:0000259" key="12">
    <source>
        <dbReference type="PROSITE" id="PS50262"/>
    </source>
</evidence>
<evidence type="ECO:0000256" key="2">
    <source>
        <dbReference type="ARBA" id="ARBA00022475"/>
    </source>
</evidence>
<dbReference type="Proteomes" id="UP001519460">
    <property type="component" value="Unassembled WGS sequence"/>
</dbReference>
<dbReference type="PRINTS" id="PR00237">
    <property type="entry name" value="GPCRRHODOPSN"/>
</dbReference>
<dbReference type="PANTHER" id="PTHR24241:SF161">
    <property type="entry name" value="G-PROTEIN COUPLED RECEPTORS FAMILY 1 PROFILE DOMAIN-CONTAINING PROTEIN"/>
    <property type="match status" value="1"/>
</dbReference>
<keyword evidence="4 10" id="KW-1133">Transmembrane helix</keyword>
<keyword evidence="3 10" id="KW-0812">Transmembrane</keyword>
<evidence type="ECO:0000256" key="4">
    <source>
        <dbReference type="ARBA" id="ARBA00022989"/>
    </source>
</evidence>